<sequence length="65" mass="7397">MKKHTELKLVHQNTEQPLSEALIRAIVLENDDEKAAEIVKRINSRAKLTSVVNRPESRLPHQSGE</sequence>
<comment type="caution">
    <text evidence="1">The sequence shown here is derived from an EMBL/GenBank/DDBJ whole genome shotgun (WGS) entry which is preliminary data.</text>
</comment>
<proteinExistence type="predicted"/>
<dbReference type="AlphaFoldDB" id="A0A0F9TGW9"/>
<dbReference type="EMBL" id="LAZR01000230">
    <property type="protein sequence ID" value="KKN80485.1"/>
    <property type="molecule type" value="Genomic_DNA"/>
</dbReference>
<protein>
    <submittedName>
        <fullName evidence="1">Uncharacterized protein</fullName>
    </submittedName>
</protein>
<evidence type="ECO:0000313" key="1">
    <source>
        <dbReference type="EMBL" id="KKN80485.1"/>
    </source>
</evidence>
<name>A0A0F9TGW9_9ZZZZ</name>
<organism evidence="1">
    <name type="scientific">marine sediment metagenome</name>
    <dbReference type="NCBI Taxonomy" id="412755"/>
    <lineage>
        <taxon>unclassified sequences</taxon>
        <taxon>metagenomes</taxon>
        <taxon>ecological metagenomes</taxon>
    </lineage>
</organism>
<accession>A0A0F9TGW9</accession>
<gene>
    <name evidence="1" type="ORF">LCGC14_0329300</name>
</gene>
<reference evidence="1" key="1">
    <citation type="journal article" date="2015" name="Nature">
        <title>Complex archaea that bridge the gap between prokaryotes and eukaryotes.</title>
        <authorList>
            <person name="Spang A."/>
            <person name="Saw J.H."/>
            <person name="Jorgensen S.L."/>
            <person name="Zaremba-Niedzwiedzka K."/>
            <person name="Martijn J."/>
            <person name="Lind A.E."/>
            <person name="van Eijk R."/>
            <person name="Schleper C."/>
            <person name="Guy L."/>
            <person name="Ettema T.J."/>
        </authorList>
    </citation>
    <scope>NUCLEOTIDE SEQUENCE</scope>
</reference>